<dbReference type="AlphaFoldDB" id="Q9CVY8"/>
<dbReference type="Pfam" id="PF13242">
    <property type="entry name" value="Hydrolase_like"/>
    <property type="match status" value="1"/>
</dbReference>
<reference evidence="6" key="5">
    <citation type="journal article" date="2001" name="Nature">
        <title>Functional annotation of a full-length mouse cDNA collection.</title>
        <authorList>
            <consortium name="The RIKEN Genome Exploration Research Group Phase II Team and the FANTOM Consortium"/>
        </authorList>
    </citation>
    <scope>NUCLEOTIDE SEQUENCE</scope>
    <source>
        <strain evidence="6">C57BL/6J</strain>
        <tissue evidence="6">Testis</tissue>
        <tissue evidence="7">Tongue</tissue>
    </source>
</reference>
<comment type="subcellular location">
    <subcellularLocation>
        <location evidence="1">Cell membrane</location>
        <topology evidence="1">Peripheral membrane protein</topology>
    </subcellularLocation>
    <subcellularLocation>
        <location evidence="2">Cytoplasm</location>
        <location evidence="2">Cytosol</location>
    </subcellularLocation>
</comment>
<dbReference type="AGR" id="MGI:1914328"/>
<dbReference type="PANTHER" id="PTHR19288:SF92">
    <property type="entry name" value="GLYCEROL-3-PHOSPHATE PHOSPHATASE"/>
    <property type="match status" value="1"/>
</dbReference>
<accession>Q9D6Q5</accession>
<evidence type="ECO:0000256" key="5">
    <source>
        <dbReference type="ARBA" id="ARBA00023136"/>
    </source>
</evidence>
<name>Q9CVY8_MOUSE</name>
<dbReference type="FunFam" id="3.40.50.1000:FF:000163">
    <property type="entry name" value="Pyridoxal phosphate phosphatase"/>
    <property type="match status" value="1"/>
</dbReference>
<reference evidence="6" key="1">
    <citation type="journal article" date="1999" name="Methods Enzymol.">
        <title>High-efficiency full-length cDNA cloning.</title>
        <authorList>
            <person name="Carninci P."/>
            <person name="Hayashizaki Y."/>
        </authorList>
    </citation>
    <scope>NUCLEOTIDE SEQUENCE</scope>
    <source>
        <strain evidence="6">C57BL/6J</strain>
        <tissue evidence="6">Testis</tissue>
        <tissue evidence="7">Tongue</tissue>
    </source>
</reference>
<dbReference type="SwissPalm" id="Q9CVY8"/>
<dbReference type="PeptideAtlas" id="Q9CVY8"/>
<evidence type="ECO:0000256" key="1">
    <source>
        <dbReference type="ARBA" id="ARBA00004202"/>
    </source>
</evidence>
<proteinExistence type="evidence at transcript level"/>
<accession>Q9CVY8</accession>
<dbReference type="GO" id="GO:0005829">
    <property type="term" value="C:cytosol"/>
    <property type="evidence" value="ECO:0007669"/>
    <property type="project" value="UniProtKB-SubCell"/>
</dbReference>
<organism evidence="6">
    <name type="scientific">Mus musculus</name>
    <name type="common">Mouse</name>
    <dbReference type="NCBI Taxonomy" id="10090"/>
    <lineage>
        <taxon>Eukaryota</taxon>
        <taxon>Metazoa</taxon>
        <taxon>Chordata</taxon>
        <taxon>Craniata</taxon>
        <taxon>Vertebrata</taxon>
        <taxon>Euteleostomi</taxon>
        <taxon>Mammalia</taxon>
        <taxon>Eutheria</taxon>
        <taxon>Euarchontoglires</taxon>
        <taxon>Glires</taxon>
        <taxon>Rodentia</taxon>
        <taxon>Myomorpha</taxon>
        <taxon>Muroidea</taxon>
        <taxon>Muridae</taxon>
        <taxon>Murinae</taxon>
        <taxon>Mus</taxon>
        <taxon>Mus</taxon>
    </lineage>
</organism>
<reference evidence="6" key="7">
    <citation type="journal article" date="2005" name="Science">
        <title>The Transcriptional Landscape of the Mammalian Genome.</title>
        <authorList>
            <consortium name="The FANTOM Consortium"/>
            <consortium name="Riken Genome Exploration Research Group and Genome Science Group (Genome Network Project Core Group)"/>
        </authorList>
    </citation>
    <scope>NUCLEOTIDE SEQUENCE</scope>
    <source>
        <strain evidence="6">C57BL/6J</strain>
        <tissue evidence="6">Testis</tissue>
        <tissue evidence="7">Tongue</tissue>
    </source>
</reference>
<dbReference type="PANTHER" id="PTHR19288">
    <property type="entry name" value="4-NITROPHENYLPHOSPHATASE-RELATED"/>
    <property type="match status" value="1"/>
</dbReference>
<dbReference type="InterPro" id="IPR036412">
    <property type="entry name" value="HAD-like_sf"/>
</dbReference>
<dbReference type="InterPro" id="IPR023214">
    <property type="entry name" value="HAD_sf"/>
</dbReference>
<dbReference type="MGI" id="MGI:1914328">
    <property type="gene designation" value="Pgp"/>
</dbReference>
<protein>
    <recommendedName>
        <fullName evidence="9">Phosphoglycolate phosphatase</fullName>
    </recommendedName>
</protein>
<evidence type="ECO:0000256" key="2">
    <source>
        <dbReference type="ARBA" id="ARBA00004514"/>
    </source>
</evidence>
<dbReference type="EMBL" id="AK005906">
    <property type="protein sequence ID" value="BAB24310.2"/>
    <property type="molecule type" value="mRNA"/>
</dbReference>
<dbReference type="UCSC" id="uc008awf.2">
    <property type="organism name" value="mouse"/>
</dbReference>
<reference evidence="6" key="8">
    <citation type="journal article" date="2005" name="Science">
        <title>Antisense Transcription in the Mammalian Transcriptome.</title>
        <authorList>
            <consortium name="RIKEN Genome Exploration Research Group and Genome Science Group (Genome Network Project Core Group) and the FANTOM Consortium"/>
        </authorList>
    </citation>
    <scope>NUCLEOTIDE SEQUENCE</scope>
    <source>
        <strain evidence="6">C57BL/6J</strain>
        <tissue evidence="6">Testis</tissue>
        <tissue evidence="7">Tongue</tissue>
    </source>
</reference>
<reference evidence="6" key="4">
    <citation type="submission" date="2000-07" db="EMBL/GenBank/DDBJ databases">
        <authorList>
            <person name="Adachi J."/>
            <person name="Aizawa K."/>
            <person name="Akahira S."/>
            <person name="Akimura T."/>
            <person name="Arai A."/>
            <person name="Aono H."/>
            <person name="Arakawa T."/>
            <person name="Bono H."/>
            <person name="Carninci P."/>
            <person name="Fukuda S."/>
            <person name="Fukunishi Y."/>
            <person name="Furuno M."/>
            <person name="Hanagaki T."/>
            <person name="Hara A."/>
            <person name="Hayatsu N."/>
            <person name="Hiramoto K."/>
            <person name="Hiraoka T."/>
            <person name="Hori F."/>
            <person name="Imotani K."/>
            <person name="Ishii Y."/>
            <person name="Itoh M."/>
            <person name="Izawa M."/>
            <person name="Kasukawa T."/>
            <person name="Kato H."/>
            <person name="Kawai J."/>
            <person name="Kojima Y."/>
            <person name="Konno H."/>
            <person name="Kouda M."/>
            <person name="Koya S."/>
            <person name="Kurihara C."/>
            <person name="Matsuyama T."/>
            <person name="Miyazaki A."/>
            <person name="Nishi K."/>
            <person name="Nomura K."/>
            <person name="Numazaki R."/>
            <person name="Ohno M."/>
            <person name="Okazaki Y."/>
            <person name="Okido T."/>
            <person name="Owa C."/>
            <person name="Saito H."/>
            <person name="Saito R."/>
            <person name="Sakai C."/>
            <person name="Sakai K."/>
            <person name="Sano H."/>
            <person name="Sasaki D."/>
            <person name="Shibata K."/>
            <person name="Shibata Y."/>
            <person name="Shinagawa A."/>
            <person name="Shiraki T."/>
            <person name="Sogabe Y."/>
            <person name="Suzuki H."/>
            <person name="Tagami M."/>
            <person name="Tagawa A."/>
            <person name="Takahashi F."/>
            <person name="Tanaka T."/>
            <person name="Tejima Y."/>
            <person name="Toya T."/>
            <person name="Yamamura T."/>
            <person name="Yasunishi A."/>
            <person name="Yoshida K."/>
            <person name="Yoshino M."/>
            <person name="Muramatsu M."/>
            <person name="Hayashizaki Y."/>
        </authorList>
    </citation>
    <scope>NUCLEOTIDE SEQUENCE</scope>
    <source>
        <strain evidence="6">C57BL/6J</strain>
        <tissue evidence="6">Testis</tissue>
        <tissue evidence="7">Tongue</tissue>
    </source>
</reference>
<evidence type="ECO:0000313" key="7">
    <source>
        <dbReference type="EMBL" id="BAB26698.1"/>
    </source>
</evidence>
<evidence type="ECO:0000313" key="6">
    <source>
        <dbReference type="EMBL" id="BAB24310.2"/>
    </source>
</evidence>
<dbReference type="SUPFAM" id="SSF56784">
    <property type="entry name" value="HAD-like"/>
    <property type="match status" value="1"/>
</dbReference>
<keyword evidence="3" id="KW-1003">Cell membrane</keyword>
<keyword evidence="5" id="KW-0472">Membrane</keyword>
<dbReference type="EMBL" id="AK010094">
    <property type="protein sequence ID" value="BAB26698.1"/>
    <property type="molecule type" value="mRNA"/>
</dbReference>
<reference evidence="6" key="6">
    <citation type="journal article" date="2002" name="Nature">
        <title>Analysis of the mouse transcriptome based on functional annotation of 60,770 full-length cDNAs.</title>
        <authorList>
            <consortium name="The FANTOM Consortium and the RIKEN Genome Exploration Research Group Phase I and II Team"/>
        </authorList>
    </citation>
    <scope>NUCLEOTIDE SEQUENCE</scope>
    <source>
        <strain evidence="6">C57BL/6J</strain>
        <tissue evidence="6">Testis</tissue>
        <tissue evidence="7">Tongue</tissue>
    </source>
</reference>
<keyword evidence="4" id="KW-0963">Cytoplasm</keyword>
<evidence type="ECO:0000313" key="8">
    <source>
        <dbReference type="MGI" id="MGI:1914328"/>
    </source>
</evidence>
<reference evidence="6" key="3">
    <citation type="journal article" date="2000" name="Genome Res.">
        <title>RIKEN integrated sequence analysis (RISA) system--384-format sequencing pipeline with 384 multicapillary sequencer.</title>
        <authorList>
            <person name="Shibata K."/>
            <person name="Itoh M."/>
            <person name="Aizawa K."/>
            <person name="Nagaoka S."/>
            <person name="Sasaki N."/>
            <person name="Carninci P."/>
            <person name="Konno H."/>
            <person name="Akiyama J."/>
            <person name="Nishi K."/>
            <person name="Kitsunai T."/>
            <person name="Tashiro H."/>
            <person name="Itoh M."/>
            <person name="Sumi N."/>
            <person name="Ishii Y."/>
            <person name="Nakamura S."/>
            <person name="Hazama M."/>
            <person name="Nishine T."/>
            <person name="Harada A."/>
            <person name="Yamamoto R."/>
            <person name="Matsumoto H."/>
            <person name="Sakaguchi S."/>
            <person name="Ikegami T."/>
            <person name="Kashiwagi K."/>
            <person name="Fujiwake S."/>
            <person name="Inoue K."/>
            <person name="Togawa Y."/>
            <person name="Izawa M."/>
            <person name="Ohara E."/>
            <person name="Watahiki M."/>
            <person name="Yoneda Y."/>
            <person name="Ishikawa T."/>
            <person name="Ozawa K."/>
            <person name="Tanaka T."/>
            <person name="Matsuura S."/>
            <person name="Kawai J."/>
            <person name="Okazaki Y."/>
            <person name="Muramatsu M."/>
            <person name="Inoue Y."/>
            <person name="Kira A."/>
            <person name="Hayashizaki Y."/>
        </authorList>
    </citation>
    <scope>NUCLEOTIDE SEQUENCE</scope>
    <source>
        <strain evidence="6">C57BL/6J</strain>
        <tissue evidence="6">Testis</tissue>
        <tissue evidence="7">Tongue</tissue>
    </source>
</reference>
<sequence length="122" mass="13405">MDNRLPLENGRFIAGTGCLVRAVEMAAQRQADIIGKPSRFIFDCVSQEYGINPERTVMVGDRLDTDILLGSTCSLKTILTLTGVSSLEDVKSNQESDCMFKKKMVPDFYVDSIADLLPALQG</sequence>
<evidence type="ECO:0000256" key="4">
    <source>
        <dbReference type="ARBA" id="ARBA00022490"/>
    </source>
</evidence>
<reference evidence="6" key="2">
    <citation type="journal article" date="2000" name="Genome Res.">
        <title>Normalization and subtraction of cap-trapper-selected cDNAs to prepare full-length cDNA libraries for rapid discovery of new genes.</title>
        <authorList>
            <person name="Carninci P."/>
            <person name="Shibata Y."/>
            <person name="Hayatsu N."/>
            <person name="Sugahara Y."/>
            <person name="Shibata K."/>
            <person name="Itoh M."/>
            <person name="Konno H."/>
            <person name="Okazaki Y."/>
            <person name="Muramatsu M."/>
            <person name="Hayashizaki Y."/>
        </authorList>
    </citation>
    <scope>NUCLEOTIDE SEQUENCE</scope>
    <source>
        <strain evidence="6">C57BL/6J</strain>
        <tissue evidence="6">Testis</tissue>
        <tissue evidence="7">Tongue</tissue>
    </source>
</reference>
<evidence type="ECO:0008006" key="9">
    <source>
        <dbReference type="Google" id="ProtNLM"/>
    </source>
</evidence>
<dbReference type="GO" id="GO:0005886">
    <property type="term" value="C:plasma membrane"/>
    <property type="evidence" value="ECO:0007669"/>
    <property type="project" value="UniProtKB-SubCell"/>
</dbReference>
<dbReference type="Gene3D" id="3.40.50.1000">
    <property type="entry name" value="HAD superfamily/HAD-like"/>
    <property type="match status" value="2"/>
</dbReference>
<gene>
    <name evidence="8" type="primary">Pgp</name>
</gene>
<evidence type="ECO:0000256" key="3">
    <source>
        <dbReference type="ARBA" id="ARBA00022475"/>
    </source>
</evidence>